<evidence type="ECO:0000313" key="1">
    <source>
        <dbReference type="EMBL" id="RCK70328.1"/>
    </source>
</evidence>
<sequence length="480" mass="50627">MTATHRSTTLDGLHRLRRTPQQRLRRGLAAGVLGLGLLGTAACNPAAQNPAPAPEEGGTDFASAPTGSLLISGYNPSDEVAQSRADHAEAQLADVEISLDTTSFDTQKFAAQAASGDVPDLIRADRNLVATLADQELVQPIDECFAAHQVAPREYFYPATVDDVTYDGAVYGVPEFFQPSALLVNTRVLEEAGVSLEEVSTSDPQAVVELGERLTELDGDNPTRLGFDADIPGSAAMWMTLRGGAVQAPDGRPTLDTPENVATLTWMKELMDAQGGYPSIKSFKDSQDVFGDANPYVADEVAVATWAQWYVNVLSDYADDIELAAVPITDASGQPFAWAGGSAFAIPTAAKNPAAACAWAIEATSTDAWMAAGEARAATVEEEGSINTGLFTGSPVADQAVREAFVTTSGNEQFDQVIDTYYQVLSNPRTRGASAVGEQIGNDLENAVVVTLSGETDPQTALTEAQASSTRAWEQSRAGS</sequence>
<dbReference type="InterPro" id="IPR006059">
    <property type="entry name" value="SBP"/>
</dbReference>
<protein>
    <submittedName>
        <fullName evidence="1">Extracellular solute-binding protein</fullName>
    </submittedName>
</protein>
<gene>
    <name evidence="1" type="ORF">DT076_06650</name>
</gene>
<keyword evidence="2" id="KW-1185">Reference proteome</keyword>
<dbReference type="Proteomes" id="UP000252770">
    <property type="component" value="Unassembled WGS sequence"/>
</dbReference>
<proteinExistence type="predicted"/>
<dbReference type="EMBL" id="QOUI01000003">
    <property type="protein sequence ID" value="RCK70328.1"/>
    <property type="molecule type" value="Genomic_DNA"/>
</dbReference>
<dbReference type="Pfam" id="PF01547">
    <property type="entry name" value="SBP_bac_1"/>
    <property type="match status" value="1"/>
</dbReference>
<dbReference type="Gene3D" id="3.40.190.10">
    <property type="entry name" value="Periplasmic binding protein-like II"/>
    <property type="match status" value="1"/>
</dbReference>
<dbReference type="InterPro" id="IPR050490">
    <property type="entry name" value="Bact_solute-bd_prot1"/>
</dbReference>
<dbReference type="SUPFAM" id="SSF53850">
    <property type="entry name" value="Periplasmic binding protein-like II"/>
    <property type="match status" value="1"/>
</dbReference>
<organism evidence="1 2">
    <name type="scientific">Desertihabitans brevis</name>
    <dbReference type="NCBI Taxonomy" id="2268447"/>
    <lineage>
        <taxon>Bacteria</taxon>
        <taxon>Bacillati</taxon>
        <taxon>Actinomycetota</taxon>
        <taxon>Actinomycetes</taxon>
        <taxon>Propionibacteriales</taxon>
        <taxon>Propionibacteriaceae</taxon>
        <taxon>Desertihabitans</taxon>
    </lineage>
</organism>
<dbReference type="RefSeq" id="WP_114125870.1">
    <property type="nucleotide sequence ID" value="NZ_QOUI01000003.1"/>
</dbReference>
<dbReference type="AlphaFoldDB" id="A0A367YWY1"/>
<name>A0A367YWY1_9ACTN</name>
<comment type="caution">
    <text evidence="1">The sequence shown here is derived from an EMBL/GenBank/DDBJ whole genome shotgun (WGS) entry which is preliminary data.</text>
</comment>
<accession>A0A367YWY1</accession>
<evidence type="ECO:0000313" key="2">
    <source>
        <dbReference type="Proteomes" id="UP000252770"/>
    </source>
</evidence>
<dbReference type="PANTHER" id="PTHR43649:SF12">
    <property type="entry name" value="DIACETYLCHITOBIOSE BINDING PROTEIN DASA"/>
    <property type="match status" value="1"/>
</dbReference>
<reference evidence="1 2" key="1">
    <citation type="submission" date="2018-07" db="EMBL/GenBank/DDBJ databases">
        <title>Desertimonas flava gen. nov. sp. nov.</title>
        <authorList>
            <person name="Liu S."/>
        </authorList>
    </citation>
    <scope>NUCLEOTIDE SEQUENCE [LARGE SCALE GENOMIC DNA]</scope>
    <source>
        <strain evidence="1 2">16Sb5-5</strain>
    </source>
</reference>
<dbReference type="PANTHER" id="PTHR43649">
    <property type="entry name" value="ARABINOSE-BINDING PROTEIN-RELATED"/>
    <property type="match status" value="1"/>
</dbReference>